<dbReference type="InterPro" id="IPR029063">
    <property type="entry name" value="SAM-dependent_MTases_sf"/>
</dbReference>
<keyword evidence="11" id="KW-1185">Reference proteome</keyword>
<evidence type="ECO:0000256" key="4">
    <source>
        <dbReference type="ARBA" id="ARBA00047942"/>
    </source>
</evidence>
<feature type="domain" description="MmeI-like C-terminal" evidence="8">
    <location>
        <begin position="828"/>
        <end position="903"/>
    </location>
</feature>
<protein>
    <recommendedName>
        <fullName evidence="1">site-specific DNA-methyltransferase (adenine-specific)</fullName>
        <ecNumber evidence="1">2.1.1.72</ecNumber>
    </recommendedName>
</protein>
<dbReference type="InterPro" id="IPR046817">
    <property type="entry name" value="MmeI_N"/>
</dbReference>
<keyword evidence="3" id="KW-0808">Transferase</keyword>
<evidence type="ECO:0000259" key="7">
    <source>
        <dbReference type="Pfam" id="PF20466"/>
    </source>
</evidence>
<evidence type="ECO:0000259" key="9">
    <source>
        <dbReference type="Pfam" id="PF20473"/>
    </source>
</evidence>
<dbReference type="SUPFAM" id="SSF53335">
    <property type="entry name" value="S-adenosyl-L-methionine-dependent methyltransferases"/>
    <property type="match status" value="1"/>
</dbReference>
<dbReference type="OrthoDB" id="32195at2"/>
<dbReference type="RefSeq" id="WP_092793200.1">
    <property type="nucleotide sequence ID" value="NZ_FOPC01000012.1"/>
</dbReference>
<name>A0A1I2W989_9BACT</name>
<feature type="domain" description="MmeI-like DNA-methyltransferase" evidence="9">
    <location>
        <begin position="319"/>
        <end position="603"/>
    </location>
</feature>
<dbReference type="PANTHER" id="PTHR33841">
    <property type="entry name" value="DNA METHYLTRANSFERASE YEEA-RELATED"/>
    <property type="match status" value="1"/>
</dbReference>
<dbReference type="Pfam" id="PF20465">
    <property type="entry name" value="MmeI_hel"/>
    <property type="match status" value="1"/>
</dbReference>
<reference evidence="11" key="1">
    <citation type="submission" date="2016-10" db="EMBL/GenBank/DDBJ databases">
        <authorList>
            <person name="Varghese N."/>
            <person name="Submissions S."/>
        </authorList>
    </citation>
    <scope>NUCLEOTIDE SEQUENCE [LARGE SCALE GENOMIC DNA]</scope>
    <source>
        <strain evidence="11">DSM 19315</strain>
    </source>
</reference>
<dbReference type="GO" id="GO:0009007">
    <property type="term" value="F:site-specific DNA-methyltransferase (adenine-specific) activity"/>
    <property type="evidence" value="ECO:0007669"/>
    <property type="project" value="UniProtKB-EC"/>
</dbReference>
<sequence>MTITQIEKNLQKLISNFNQETFIFDLLLAYGTSKASIARLQNGNLNLFKGPGVVNWKKKVLFKEVFEQDLHQALADLKPQAIHDQRFVIVTDYRQLAAFDTKTADSLDAEIENLPKHLDFFLPWAGMEKAQYAEENPADVRAAEKMARLYDEIRKDNPDTAPEFVHGLNVFLSRLLFCFFAEDTNIFKEKQFTGAIASHTQADGTDLHVYLDRLFEVLNTPKEQRKDLPHYLNDFPYVNGGLFRHKHPSPVFTRRSRQVIIDSGELDWSAINPDIFGSMIQAVITPEHRGGLGMHYTSVPNIMKVIEPLFLNELYEAFEAAKGNPKKLNELLYRLSKIKIFDPACGSGNFLIIAYKELRKLEIAIIYHLQELQRMAAGFSPKSEQMSFIPKSQLSLAASFQVELFSRIHLSQFYGIELDDFAHEIAQLSLWLAEHQMNVEFKKEFGQTSPTLPLKESGHIVHGNACRIDWESVCPKSPDSEIYILGNPPYYGARLLKPEQKDDMAKVFENTKISFNDLDYITCWFLKASLFVENSISEAAFVSTNSICQGSQVAVLWPFILRHSEIRFAYQPFKWANNAKNQAGVTVIILGLGSTSSQKKIIFTNELKIPTSVISPYLVQGSTILVLSRSNPLSNLPKIVFGSMPNDGGHLIFNTEEELEEAVEKDSRIKKFTKTMYGGQDFLYGKKRYCLWIESDQFAEAMEIKSIEERIKKVEKYRLESKREATRKLSNIPYRFGEVRHKESSFIVIPATSSEGREYIPMGFLPKGTVVNNSTQAIYNAEAFHLGIITSRIHLIWVNTVSGRLESRIRYSAELSYNTFPFPEITKERKEEINRSVLRILEEREKHPEKTLAELYDPDKMPAGLRAAHQANDEVIERCYRSKPFESDEERLEHLFKMYEKMIAEEQTRGSLFEKVKKASKNKK</sequence>
<dbReference type="Proteomes" id="UP000199642">
    <property type="component" value="Unassembled WGS sequence"/>
</dbReference>
<evidence type="ECO:0000256" key="1">
    <source>
        <dbReference type="ARBA" id="ARBA00011900"/>
    </source>
</evidence>
<dbReference type="InterPro" id="IPR046819">
    <property type="entry name" value="MmeI_hel"/>
</dbReference>
<feature type="domain" description="MmeI-like helicase spacer" evidence="6">
    <location>
        <begin position="166"/>
        <end position="243"/>
    </location>
</feature>
<dbReference type="Pfam" id="PF20467">
    <property type="entry name" value="MmeI_C"/>
    <property type="match status" value="1"/>
</dbReference>
<evidence type="ECO:0000256" key="2">
    <source>
        <dbReference type="ARBA" id="ARBA00022603"/>
    </source>
</evidence>
<evidence type="ECO:0000259" key="8">
    <source>
        <dbReference type="Pfam" id="PF20467"/>
    </source>
</evidence>
<dbReference type="InterPro" id="IPR046816">
    <property type="entry name" value="MmeI_Mtase"/>
</dbReference>
<evidence type="ECO:0000313" key="10">
    <source>
        <dbReference type="EMBL" id="SFG97872.1"/>
    </source>
</evidence>
<accession>A0A1I2W989</accession>
<dbReference type="InterPro" id="IPR046818">
    <property type="entry name" value="MmeI_C"/>
</dbReference>
<evidence type="ECO:0000259" key="5">
    <source>
        <dbReference type="Pfam" id="PF20464"/>
    </source>
</evidence>
<dbReference type="AlphaFoldDB" id="A0A1I2W989"/>
<comment type="catalytic activity">
    <reaction evidence="4">
        <text>a 2'-deoxyadenosine in DNA + S-adenosyl-L-methionine = an N(6)-methyl-2'-deoxyadenosine in DNA + S-adenosyl-L-homocysteine + H(+)</text>
        <dbReference type="Rhea" id="RHEA:15197"/>
        <dbReference type="Rhea" id="RHEA-COMP:12418"/>
        <dbReference type="Rhea" id="RHEA-COMP:12419"/>
        <dbReference type="ChEBI" id="CHEBI:15378"/>
        <dbReference type="ChEBI" id="CHEBI:57856"/>
        <dbReference type="ChEBI" id="CHEBI:59789"/>
        <dbReference type="ChEBI" id="CHEBI:90615"/>
        <dbReference type="ChEBI" id="CHEBI:90616"/>
        <dbReference type="EC" id="2.1.1.72"/>
    </reaction>
</comment>
<organism evidence="10 11">
    <name type="scientific">Algoriphagus hitonicola</name>
    <dbReference type="NCBI Taxonomy" id="435880"/>
    <lineage>
        <taxon>Bacteria</taxon>
        <taxon>Pseudomonadati</taxon>
        <taxon>Bacteroidota</taxon>
        <taxon>Cytophagia</taxon>
        <taxon>Cytophagales</taxon>
        <taxon>Cyclobacteriaceae</taxon>
        <taxon>Algoriphagus</taxon>
    </lineage>
</organism>
<dbReference type="Pfam" id="PF20464">
    <property type="entry name" value="MmeI_N"/>
    <property type="match status" value="1"/>
</dbReference>
<feature type="domain" description="MmeI-like target recognition" evidence="7">
    <location>
        <begin position="621"/>
        <end position="825"/>
    </location>
</feature>
<dbReference type="Pfam" id="PF20473">
    <property type="entry name" value="MmeI_Mtase"/>
    <property type="match status" value="1"/>
</dbReference>
<dbReference type="EMBL" id="FOPC01000012">
    <property type="protein sequence ID" value="SFG97872.1"/>
    <property type="molecule type" value="Genomic_DNA"/>
</dbReference>
<dbReference type="Pfam" id="PF20466">
    <property type="entry name" value="MmeI_TRD"/>
    <property type="match status" value="1"/>
</dbReference>
<evidence type="ECO:0000256" key="3">
    <source>
        <dbReference type="ARBA" id="ARBA00022679"/>
    </source>
</evidence>
<dbReference type="InterPro" id="IPR050953">
    <property type="entry name" value="N4_N6_ade-DNA_methylase"/>
</dbReference>
<proteinExistence type="predicted"/>
<dbReference type="InterPro" id="IPR046820">
    <property type="entry name" value="MmeI_TRD"/>
</dbReference>
<dbReference type="EC" id="2.1.1.72" evidence="1"/>
<gene>
    <name evidence="10" type="ORF">SAMN04487988_1129</name>
</gene>
<feature type="domain" description="MmeI-like N-terminal" evidence="5">
    <location>
        <begin position="1"/>
        <end position="156"/>
    </location>
</feature>
<evidence type="ECO:0000259" key="6">
    <source>
        <dbReference type="Pfam" id="PF20465"/>
    </source>
</evidence>
<dbReference type="GO" id="GO:0032259">
    <property type="term" value="P:methylation"/>
    <property type="evidence" value="ECO:0007669"/>
    <property type="project" value="UniProtKB-KW"/>
</dbReference>
<dbReference type="Gene3D" id="3.40.50.150">
    <property type="entry name" value="Vaccinia Virus protein VP39"/>
    <property type="match status" value="1"/>
</dbReference>
<dbReference type="PANTHER" id="PTHR33841:SF1">
    <property type="entry name" value="DNA METHYLTRANSFERASE A"/>
    <property type="match status" value="1"/>
</dbReference>
<dbReference type="STRING" id="435880.SAMN04487988_1129"/>
<evidence type="ECO:0000313" key="11">
    <source>
        <dbReference type="Proteomes" id="UP000199642"/>
    </source>
</evidence>
<keyword evidence="2 10" id="KW-0489">Methyltransferase</keyword>